<reference evidence="2" key="1">
    <citation type="journal article" date="2014" name="Front. Microbiol.">
        <title>High frequency of phylogenetically diverse reductive dehalogenase-homologous genes in deep subseafloor sedimentary metagenomes.</title>
        <authorList>
            <person name="Kawai M."/>
            <person name="Futagami T."/>
            <person name="Toyoda A."/>
            <person name="Takaki Y."/>
            <person name="Nishi S."/>
            <person name="Hori S."/>
            <person name="Arai W."/>
            <person name="Tsubouchi T."/>
            <person name="Morono Y."/>
            <person name="Uchiyama I."/>
            <person name="Ito T."/>
            <person name="Fujiyama A."/>
            <person name="Inagaki F."/>
            <person name="Takami H."/>
        </authorList>
    </citation>
    <scope>NUCLEOTIDE SEQUENCE</scope>
    <source>
        <strain evidence="2">Expedition CK06-06</strain>
    </source>
</reference>
<protein>
    <recommendedName>
        <fullName evidence="3">Permease</fullName>
    </recommendedName>
</protein>
<sequence>MNKKLPSAIMKSAKALFNVLPLLVGVILLVGLTHTLMPKSFYFSTNVVLDSIIGSGLGSVLAGNPLTSYVLGGELLKQGMSLVAVTSFLVAWVTVGLVQLPAEAIMLGKKFAILRNIFSFAFSMLVAMTTVFVLGLL</sequence>
<evidence type="ECO:0000256" key="1">
    <source>
        <dbReference type="SAM" id="Phobius"/>
    </source>
</evidence>
<keyword evidence="1" id="KW-1133">Transmembrane helix</keyword>
<keyword evidence="1" id="KW-0812">Transmembrane</keyword>
<keyword evidence="1" id="KW-0472">Membrane</keyword>
<dbReference type="AlphaFoldDB" id="X1J466"/>
<accession>X1J466</accession>
<feature type="transmembrane region" description="Helical" evidence="1">
    <location>
        <begin position="82"/>
        <end position="100"/>
    </location>
</feature>
<gene>
    <name evidence="2" type="ORF">S03H2_42593</name>
</gene>
<feature type="transmembrane region" description="Helical" evidence="1">
    <location>
        <begin position="15"/>
        <end position="34"/>
    </location>
</feature>
<name>X1J466_9ZZZZ</name>
<dbReference type="EMBL" id="BARU01026526">
    <property type="protein sequence ID" value="GAH76295.1"/>
    <property type="molecule type" value="Genomic_DNA"/>
</dbReference>
<evidence type="ECO:0008006" key="3">
    <source>
        <dbReference type="Google" id="ProtNLM"/>
    </source>
</evidence>
<feature type="transmembrane region" description="Helical" evidence="1">
    <location>
        <begin position="112"/>
        <end position="136"/>
    </location>
</feature>
<feature type="transmembrane region" description="Helical" evidence="1">
    <location>
        <begin position="41"/>
        <end position="62"/>
    </location>
</feature>
<evidence type="ECO:0000313" key="2">
    <source>
        <dbReference type="EMBL" id="GAH76295.1"/>
    </source>
</evidence>
<comment type="caution">
    <text evidence="2">The sequence shown here is derived from an EMBL/GenBank/DDBJ whole genome shotgun (WGS) entry which is preliminary data.</text>
</comment>
<proteinExistence type="predicted"/>
<organism evidence="2">
    <name type="scientific">marine sediment metagenome</name>
    <dbReference type="NCBI Taxonomy" id="412755"/>
    <lineage>
        <taxon>unclassified sequences</taxon>
        <taxon>metagenomes</taxon>
        <taxon>ecological metagenomes</taxon>
    </lineage>
</organism>